<comment type="similarity">
    <text evidence="1">Belongs to the ATP-dependent AMP-binding enzyme family.</text>
</comment>
<comment type="caution">
    <text evidence="10">The sequence shown here is derived from an EMBL/GenBank/DDBJ whole genome shotgun (WGS) entry which is preliminary data.</text>
</comment>
<dbReference type="GO" id="GO:0005789">
    <property type="term" value="C:endoplasmic reticulum membrane"/>
    <property type="evidence" value="ECO:0007669"/>
    <property type="project" value="TreeGrafter"/>
</dbReference>
<evidence type="ECO:0000256" key="1">
    <source>
        <dbReference type="ARBA" id="ARBA00006432"/>
    </source>
</evidence>
<keyword evidence="3" id="KW-0276">Fatty acid metabolism</keyword>
<protein>
    <recommendedName>
        <fullName evidence="4">long-chain-fatty-acid--CoA ligase</fullName>
        <ecNumber evidence="4">6.2.1.3</ecNumber>
    </recommendedName>
    <alternativeName>
        <fullName evidence="6">Long-chain-fatty-acid--CoA ligase</fullName>
    </alternativeName>
</protein>
<dbReference type="AlphaFoldDB" id="A0AA36CUH0"/>
<keyword evidence="2" id="KW-0436">Ligase</keyword>
<keyword evidence="3" id="KW-0443">Lipid metabolism</keyword>
<dbReference type="InterPro" id="IPR045851">
    <property type="entry name" value="AMP-bd_C_sf"/>
</dbReference>
<dbReference type="SUPFAM" id="SSF56801">
    <property type="entry name" value="Acetyl-CoA synthetase-like"/>
    <property type="match status" value="1"/>
</dbReference>
<dbReference type="GO" id="GO:0044539">
    <property type="term" value="P:long-chain fatty acid import into cell"/>
    <property type="evidence" value="ECO:0007669"/>
    <property type="project" value="TreeGrafter"/>
</dbReference>
<proteinExistence type="inferred from homology"/>
<organism evidence="10 11">
    <name type="scientific">Mesorhabditis spiculigera</name>
    <dbReference type="NCBI Taxonomy" id="96644"/>
    <lineage>
        <taxon>Eukaryota</taxon>
        <taxon>Metazoa</taxon>
        <taxon>Ecdysozoa</taxon>
        <taxon>Nematoda</taxon>
        <taxon>Chromadorea</taxon>
        <taxon>Rhabditida</taxon>
        <taxon>Rhabditina</taxon>
        <taxon>Rhabditomorpha</taxon>
        <taxon>Rhabditoidea</taxon>
        <taxon>Rhabditidae</taxon>
        <taxon>Mesorhabditinae</taxon>
        <taxon>Mesorhabditis</taxon>
    </lineage>
</organism>
<dbReference type="EC" id="6.2.1.3" evidence="4"/>
<dbReference type="GO" id="GO:0005886">
    <property type="term" value="C:plasma membrane"/>
    <property type="evidence" value="ECO:0007669"/>
    <property type="project" value="TreeGrafter"/>
</dbReference>
<evidence type="ECO:0000256" key="5">
    <source>
        <dbReference type="ARBA" id="ARBA00036527"/>
    </source>
</evidence>
<comment type="catalytic activity">
    <reaction evidence="5">
        <text>a very long-chain fatty acid + ATP + CoA = a very long-chain fatty acyl-CoA + AMP + diphosphate</text>
        <dbReference type="Rhea" id="RHEA:54536"/>
        <dbReference type="ChEBI" id="CHEBI:30616"/>
        <dbReference type="ChEBI" id="CHEBI:33019"/>
        <dbReference type="ChEBI" id="CHEBI:57287"/>
        <dbReference type="ChEBI" id="CHEBI:58950"/>
        <dbReference type="ChEBI" id="CHEBI:138261"/>
        <dbReference type="ChEBI" id="CHEBI:456215"/>
    </reaction>
    <physiologicalReaction direction="left-to-right" evidence="5">
        <dbReference type="Rhea" id="RHEA:54537"/>
    </physiologicalReaction>
</comment>
<dbReference type="Proteomes" id="UP001177023">
    <property type="component" value="Unassembled WGS sequence"/>
</dbReference>
<dbReference type="GO" id="GO:0005324">
    <property type="term" value="F:long-chain fatty acid transmembrane transporter activity"/>
    <property type="evidence" value="ECO:0007669"/>
    <property type="project" value="TreeGrafter"/>
</dbReference>
<dbReference type="Gene3D" id="3.30.300.30">
    <property type="match status" value="1"/>
</dbReference>
<dbReference type="Gene3D" id="3.40.50.12780">
    <property type="entry name" value="N-terminal domain of ligase-like"/>
    <property type="match status" value="1"/>
</dbReference>
<evidence type="ECO:0000313" key="11">
    <source>
        <dbReference type="Proteomes" id="UP001177023"/>
    </source>
</evidence>
<evidence type="ECO:0000256" key="3">
    <source>
        <dbReference type="ARBA" id="ARBA00022832"/>
    </source>
</evidence>
<evidence type="ECO:0000256" key="6">
    <source>
        <dbReference type="ARBA" id="ARBA00041297"/>
    </source>
</evidence>
<keyword evidence="11" id="KW-1185">Reference proteome</keyword>
<evidence type="ECO:0000259" key="8">
    <source>
        <dbReference type="Pfam" id="PF00501"/>
    </source>
</evidence>
<dbReference type="InterPro" id="IPR020845">
    <property type="entry name" value="AMP-binding_CS"/>
</dbReference>
<dbReference type="PANTHER" id="PTHR43107">
    <property type="entry name" value="LONG-CHAIN FATTY ACID TRANSPORT PROTEIN"/>
    <property type="match status" value="1"/>
</dbReference>
<dbReference type="EMBL" id="CATQJA010002631">
    <property type="protein sequence ID" value="CAJ0574629.1"/>
    <property type="molecule type" value="Genomic_DNA"/>
</dbReference>
<evidence type="ECO:0000256" key="4">
    <source>
        <dbReference type="ARBA" id="ARBA00026121"/>
    </source>
</evidence>
<dbReference type="Pfam" id="PF13193">
    <property type="entry name" value="AMP-binding_C"/>
    <property type="match status" value="1"/>
</dbReference>
<feature type="non-terminal residue" evidence="10">
    <location>
        <position position="1"/>
    </location>
</feature>
<dbReference type="InterPro" id="IPR000873">
    <property type="entry name" value="AMP-dep_synth/lig_dom"/>
</dbReference>
<feature type="domain" description="AMP-dependent synthetase/ligase" evidence="8">
    <location>
        <begin position="31"/>
        <end position="233"/>
    </location>
</feature>
<dbReference type="PANTHER" id="PTHR43107:SF24">
    <property type="entry name" value="AMP-BINDING DOMAIN-CONTAINING PROTEIN"/>
    <property type="match status" value="1"/>
</dbReference>
<accession>A0AA36CUH0</accession>
<gene>
    <name evidence="10" type="ORF">MSPICULIGERA_LOCUS12961</name>
</gene>
<dbReference type="InterPro" id="IPR025110">
    <property type="entry name" value="AMP-bd_C"/>
</dbReference>
<dbReference type="PROSITE" id="PS00455">
    <property type="entry name" value="AMP_BINDING"/>
    <property type="match status" value="1"/>
</dbReference>
<evidence type="ECO:0000256" key="2">
    <source>
        <dbReference type="ARBA" id="ARBA00022598"/>
    </source>
</evidence>
<name>A0AA36CUH0_9BILA</name>
<evidence type="ECO:0000259" key="9">
    <source>
        <dbReference type="Pfam" id="PF13193"/>
    </source>
</evidence>
<dbReference type="InterPro" id="IPR042099">
    <property type="entry name" value="ANL_N_sf"/>
</dbReference>
<evidence type="ECO:0000256" key="7">
    <source>
        <dbReference type="ARBA" id="ARBA00048666"/>
    </source>
</evidence>
<reference evidence="10" key="1">
    <citation type="submission" date="2023-06" db="EMBL/GenBank/DDBJ databases">
        <authorList>
            <person name="Delattre M."/>
        </authorList>
    </citation>
    <scope>NUCLEOTIDE SEQUENCE</scope>
    <source>
        <strain evidence="10">AF72</strain>
    </source>
</reference>
<dbReference type="Pfam" id="PF00501">
    <property type="entry name" value="AMP-binding"/>
    <property type="match status" value="1"/>
</dbReference>
<evidence type="ECO:0000313" key="10">
    <source>
        <dbReference type="EMBL" id="CAJ0574629.1"/>
    </source>
</evidence>
<sequence length="453" mass="50157">MSPEQLWVLGRPKDAKSLDLAAQLDLQSTRRPAAIDKIDFKSVLCFIYTSGTTGLPKAAVMKHFRYYSMVSGAALAFGVRPSDRIYVSLPIYHTAAGILGVGQCLVRGSSCVIRKKFSASNFWMDCQTYECTASQYIGEICRYLLAQPKCAEEDNHRMRLMYGNGLRAEIWQKFVDRFGVRIGEVYGSTEGTSNLVNIDGHVGACGFLPISPLTKKMHPVRLIKVDGDTGEVLRRPNGLCVACEPGETGAMVSTIRADNPLLQFEGYLNRKETDQKIIRDVFAEGDSCFVSGDLLHWDRLGYVYFKDRTGDTFRWKGENVSTTEVEAILHPTDGVADATVYGVAVPGNEGRAGMAAVVRTEGDERSENAFLDSLAERLINSLPSYAVPRFIRLCPHVDKTGTYKLVKTNLQRLGYSGQADGHRLFVLSSKLRSYEPLDDEAIRLVDGARHPSL</sequence>
<comment type="catalytic activity">
    <reaction evidence="7">
        <text>tetracosanoate + ATP + CoA = tetracosanoyl-CoA + AMP + diphosphate</text>
        <dbReference type="Rhea" id="RHEA:33639"/>
        <dbReference type="ChEBI" id="CHEBI:30616"/>
        <dbReference type="ChEBI" id="CHEBI:31014"/>
        <dbReference type="ChEBI" id="CHEBI:33019"/>
        <dbReference type="ChEBI" id="CHEBI:57287"/>
        <dbReference type="ChEBI" id="CHEBI:65052"/>
        <dbReference type="ChEBI" id="CHEBI:456215"/>
    </reaction>
    <physiologicalReaction direction="left-to-right" evidence="7">
        <dbReference type="Rhea" id="RHEA:33640"/>
    </physiologicalReaction>
</comment>
<dbReference type="FunFam" id="3.30.300.30:FF:000002">
    <property type="entry name" value="Long-chain fatty acid transport protein 1"/>
    <property type="match status" value="1"/>
</dbReference>
<dbReference type="GO" id="GO:0004467">
    <property type="term" value="F:long-chain fatty acid-CoA ligase activity"/>
    <property type="evidence" value="ECO:0007669"/>
    <property type="project" value="UniProtKB-EC"/>
</dbReference>
<feature type="domain" description="AMP-binding enzyme C-terminal" evidence="9">
    <location>
        <begin position="324"/>
        <end position="404"/>
    </location>
</feature>